<dbReference type="EMBL" id="JAPDFL010000001">
    <property type="protein sequence ID" value="MCW1934304.1"/>
    <property type="molecule type" value="Genomic_DNA"/>
</dbReference>
<reference evidence="11 12" key="1">
    <citation type="submission" date="2022-10" db="EMBL/GenBank/DDBJ databases">
        <title>Pararhodobacter sp. nov., isolated from marine algae.</title>
        <authorList>
            <person name="Choi B.J."/>
            <person name="Kim J.M."/>
            <person name="Lee J.K."/>
            <person name="Choi D.G."/>
            <person name="Jeon C.O."/>
        </authorList>
    </citation>
    <scope>NUCLEOTIDE SEQUENCE [LARGE SCALE GENOMIC DNA]</scope>
    <source>
        <strain evidence="11 12">ZQ420</strain>
    </source>
</reference>
<dbReference type="Proteomes" id="UP001208938">
    <property type="component" value="Unassembled WGS sequence"/>
</dbReference>
<evidence type="ECO:0000256" key="10">
    <source>
        <dbReference type="SAM" id="MobiDB-lite"/>
    </source>
</evidence>
<evidence type="ECO:0000256" key="9">
    <source>
        <dbReference type="HAMAP-Rule" id="MF_00237"/>
    </source>
</evidence>
<comment type="similarity">
    <text evidence="9">Belongs to the TatB family.</text>
</comment>
<dbReference type="InterPro" id="IPR018448">
    <property type="entry name" value="TatB"/>
</dbReference>
<feature type="region of interest" description="Disordered" evidence="10">
    <location>
        <begin position="126"/>
        <end position="209"/>
    </location>
</feature>
<dbReference type="Gene3D" id="1.20.5.3310">
    <property type="match status" value="1"/>
</dbReference>
<organism evidence="11 12">
    <name type="scientific">Pararhodobacter zhoushanensis</name>
    <dbReference type="NCBI Taxonomy" id="2479545"/>
    <lineage>
        <taxon>Bacteria</taxon>
        <taxon>Pseudomonadati</taxon>
        <taxon>Pseudomonadota</taxon>
        <taxon>Alphaproteobacteria</taxon>
        <taxon>Rhodobacterales</taxon>
        <taxon>Paracoccaceae</taxon>
        <taxon>Pararhodobacter</taxon>
    </lineage>
</organism>
<dbReference type="Pfam" id="PF02416">
    <property type="entry name" value="TatA_B_E"/>
    <property type="match status" value="1"/>
</dbReference>
<evidence type="ECO:0000256" key="7">
    <source>
        <dbReference type="ARBA" id="ARBA00023010"/>
    </source>
</evidence>
<keyword evidence="2 9" id="KW-0813">Transport</keyword>
<evidence type="ECO:0000256" key="6">
    <source>
        <dbReference type="ARBA" id="ARBA00022989"/>
    </source>
</evidence>
<keyword evidence="12" id="KW-1185">Reference proteome</keyword>
<feature type="region of interest" description="Disordered" evidence="10">
    <location>
        <begin position="93"/>
        <end position="112"/>
    </location>
</feature>
<evidence type="ECO:0000256" key="5">
    <source>
        <dbReference type="ARBA" id="ARBA00022927"/>
    </source>
</evidence>
<comment type="subunit">
    <text evidence="9">The Tat system comprises two distinct complexes: a TatABC complex, containing multiple copies of TatA, TatB and TatC subunits, and a separate TatA complex, containing only TatA subunits. Substrates initially bind to the TatABC complex, which probably triggers association of the separate TatA complex to form the active translocon.</text>
</comment>
<comment type="subcellular location">
    <subcellularLocation>
        <location evidence="9">Cell membrane</location>
        <topology evidence="9">Single-pass membrane protein</topology>
    </subcellularLocation>
    <subcellularLocation>
        <location evidence="1">Membrane</location>
        <topology evidence="1">Single-pass membrane protein</topology>
    </subcellularLocation>
</comment>
<evidence type="ECO:0000313" key="12">
    <source>
        <dbReference type="Proteomes" id="UP001208938"/>
    </source>
</evidence>
<protein>
    <recommendedName>
        <fullName evidence="9">Sec-independent protein translocase protein TatB</fullName>
    </recommendedName>
</protein>
<keyword evidence="6 9" id="KW-1133">Transmembrane helix</keyword>
<dbReference type="InterPro" id="IPR003369">
    <property type="entry name" value="TatA/B/E"/>
</dbReference>
<evidence type="ECO:0000256" key="2">
    <source>
        <dbReference type="ARBA" id="ARBA00022448"/>
    </source>
</evidence>
<keyword evidence="7 9" id="KW-0811">Translocation</keyword>
<keyword evidence="8 9" id="KW-0472">Membrane</keyword>
<feature type="compositionally biased region" description="Low complexity" evidence="10">
    <location>
        <begin position="181"/>
        <end position="196"/>
    </location>
</feature>
<dbReference type="PRINTS" id="PR01506">
    <property type="entry name" value="TATBPROTEIN"/>
</dbReference>
<proteinExistence type="inferred from homology"/>
<comment type="function">
    <text evidence="9">Part of the twin-arginine translocation (Tat) system that transports large folded proteins containing a characteristic twin-arginine motif in their signal peptide across membranes. Together with TatC, TatB is part of a receptor directly interacting with Tat signal peptides. TatB may form an oligomeric binding site that transiently accommodates folded Tat precursor proteins before their translocation.</text>
</comment>
<keyword evidence="4 9" id="KW-0812">Transmembrane</keyword>
<evidence type="ECO:0000256" key="4">
    <source>
        <dbReference type="ARBA" id="ARBA00022692"/>
    </source>
</evidence>
<evidence type="ECO:0000256" key="8">
    <source>
        <dbReference type="ARBA" id="ARBA00023136"/>
    </source>
</evidence>
<name>A0ABT3H399_9RHOB</name>
<keyword evidence="3 9" id="KW-1003">Cell membrane</keyword>
<feature type="compositionally biased region" description="Low complexity" evidence="10">
    <location>
        <begin position="143"/>
        <end position="152"/>
    </location>
</feature>
<feature type="compositionally biased region" description="Basic and acidic residues" evidence="10">
    <location>
        <begin position="197"/>
        <end position="209"/>
    </location>
</feature>
<dbReference type="RefSeq" id="WP_264507111.1">
    <property type="nucleotide sequence ID" value="NZ_JAPDFL010000001.1"/>
</dbReference>
<comment type="caution">
    <text evidence="11">The sequence shown here is derived from an EMBL/GenBank/DDBJ whole genome shotgun (WGS) entry which is preliminary data.</text>
</comment>
<feature type="compositionally biased region" description="Basic and acidic residues" evidence="10">
    <location>
        <begin position="153"/>
        <end position="180"/>
    </location>
</feature>
<dbReference type="PANTHER" id="PTHR33162">
    <property type="entry name" value="SEC-INDEPENDENT PROTEIN TRANSLOCASE PROTEIN TATA, CHLOROPLASTIC"/>
    <property type="match status" value="1"/>
</dbReference>
<dbReference type="HAMAP" id="MF_00237">
    <property type="entry name" value="TatB"/>
    <property type="match status" value="1"/>
</dbReference>
<evidence type="ECO:0000313" key="11">
    <source>
        <dbReference type="EMBL" id="MCW1934304.1"/>
    </source>
</evidence>
<gene>
    <name evidence="9 11" type="primary">tatB</name>
    <name evidence="11" type="ORF">OKW52_19100</name>
</gene>
<dbReference type="NCBIfam" id="TIGR01410">
    <property type="entry name" value="tatB"/>
    <property type="match status" value="1"/>
</dbReference>
<dbReference type="PANTHER" id="PTHR33162:SF1">
    <property type="entry name" value="SEC-INDEPENDENT PROTEIN TRANSLOCASE PROTEIN TATA, CHLOROPLASTIC"/>
    <property type="match status" value="1"/>
</dbReference>
<sequence length="209" mass="22089">MLDIGWSEMLVVGVVALIVVGPKDLPKMFHTLGQVTGKAKGMAREFQRAMDVAAKETGVNDLVKDFKRTTSGASIKEAAGFDDIEKEFRDIGRTGKPAAQTKANAKPGMTPVEVAPVAKPVDIEPDESAADEVEAQSHDADLAARNAAASATEAERIKRAKKAEAARLKAAELRAQRDAEAAAAAPARPEPSSARDPSSEPERSSKTES</sequence>
<accession>A0ABT3H399</accession>
<evidence type="ECO:0000256" key="1">
    <source>
        <dbReference type="ARBA" id="ARBA00004167"/>
    </source>
</evidence>
<evidence type="ECO:0000256" key="3">
    <source>
        <dbReference type="ARBA" id="ARBA00022475"/>
    </source>
</evidence>
<keyword evidence="5 9" id="KW-0653">Protein transport</keyword>